<organism evidence="1 2">
    <name type="scientific">Grifola frondosa</name>
    <name type="common">Maitake</name>
    <name type="synonym">Polyporus frondosus</name>
    <dbReference type="NCBI Taxonomy" id="5627"/>
    <lineage>
        <taxon>Eukaryota</taxon>
        <taxon>Fungi</taxon>
        <taxon>Dikarya</taxon>
        <taxon>Basidiomycota</taxon>
        <taxon>Agaricomycotina</taxon>
        <taxon>Agaricomycetes</taxon>
        <taxon>Polyporales</taxon>
        <taxon>Grifolaceae</taxon>
        <taxon>Grifola</taxon>
    </lineage>
</organism>
<name>A0A1C7MFQ6_GRIFR</name>
<proteinExistence type="predicted"/>
<dbReference type="Proteomes" id="UP000092993">
    <property type="component" value="Unassembled WGS sequence"/>
</dbReference>
<sequence>MTEEESAGLALIYSLHHVADTFDCSQLSAGHLSSSLSSTSPKYVVNRIGHVRQRYAKCTRSCADPEIVPILSHSAYFALRAFSWLPIPEDISVIQFHSAQSLPERLNFDSPLRDPMRRWKHLSHHVSAGTALSGRAASEGSTWKVAMKPVSNSPIL</sequence>
<evidence type="ECO:0000313" key="2">
    <source>
        <dbReference type="Proteomes" id="UP000092993"/>
    </source>
</evidence>
<keyword evidence="2" id="KW-1185">Reference proteome</keyword>
<dbReference type="EMBL" id="LUGG01000004">
    <property type="protein sequence ID" value="OBZ75186.1"/>
    <property type="molecule type" value="Genomic_DNA"/>
</dbReference>
<protein>
    <submittedName>
        <fullName evidence="1">Uncharacterized protein</fullName>
    </submittedName>
</protein>
<accession>A0A1C7MFQ6</accession>
<evidence type="ECO:0000313" key="1">
    <source>
        <dbReference type="EMBL" id="OBZ75186.1"/>
    </source>
</evidence>
<comment type="caution">
    <text evidence="1">The sequence shown here is derived from an EMBL/GenBank/DDBJ whole genome shotgun (WGS) entry which is preliminary data.</text>
</comment>
<dbReference type="AlphaFoldDB" id="A0A1C7MFQ6"/>
<reference evidence="1 2" key="1">
    <citation type="submission" date="2016-03" db="EMBL/GenBank/DDBJ databases">
        <title>Whole genome sequencing of Grifola frondosa 9006-11.</title>
        <authorList>
            <person name="Min B."/>
            <person name="Park H."/>
            <person name="Kim J.-G."/>
            <person name="Cho H."/>
            <person name="Oh Y.-L."/>
            <person name="Kong W.-S."/>
            <person name="Choi I.-G."/>
        </authorList>
    </citation>
    <scope>NUCLEOTIDE SEQUENCE [LARGE SCALE GENOMIC DNA]</scope>
    <source>
        <strain evidence="1 2">9006-11</strain>
    </source>
</reference>
<gene>
    <name evidence="1" type="ORF">A0H81_04569</name>
</gene>